<evidence type="ECO:0000313" key="2">
    <source>
        <dbReference type="WBParaSite" id="nRc.2.0.1.t03094-RA"/>
    </source>
</evidence>
<reference evidence="2" key="1">
    <citation type="submission" date="2022-11" db="UniProtKB">
        <authorList>
            <consortium name="WormBaseParasite"/>
        </authorList>
    </citation>
    <scope>IDENTIFICATION</scope>
</reference>
<dbReference type="Proteomes" id="UP000887565">
    <property type="component" value="Unplaced"/>
</dbReference>
<evidence type="ECO:0000313" key="1">
    <source>
        <dbReference type="Proteomes" id="UP000887565"/>
    </source>
</evidence>
<proteinExistence type="predicted"/>
<name>A0A915HN25_ROMCU</name>
<organism evidence="1 2">
    <name type="scientific">Romanomermis culicivorax</name>
    <name type="common">Nematode worm</name>
    <dbReference type="NCBI Taxonomy" id="13658"/>
    <lineage>
        <taxon>Eukaryota</taxon>
        <taxon>Metazoa</taxon>
        <taxon>Ecdysozoa</taxon>
        <taxon>Nematoda</taxon>
        <taxon>Enoplea</taxon>
        <taxon>Dorylaimia</taxon>
        <taxon>Mermithida</taxon>
        <taxon>Mermithoidea</taxon>
        <taxon>Mermithidae</taxon>
        <taxon>Romanomermis</taxon>
    </lineage>
</organism>
<sequence>MTGGRRRLTVHQLQQLRIFGRQAIFSRRFVVLQRRRSDIKFAHVAMRFVVQIGAHILIGDDRVLIFRQFPGSTFVVALKSVKIKRPETPVRHSKNLETLQQELKDL</sequence>
<dbReference type="WBParaSite" id="nRc.2.0.1.t03094-RA">
    <property type="protein sequence ID" value="nRc.2.0.1.t03094-RA"/>
    <property type="gene ID" value="nRc.2.0.1.g03094"/>
</dbReference>
<keyword evidence="1" id="KW-1185">Reference proteome</keyword>
<dbReference type="AlphaFoldDB" id="A0A915HN25"/>
<protein>
    <submittedName>
        <fullName evidence="2">Uncharacterized protein</fullName>
    </submittedName>
</protein>
<accession>A0A915HN25</accession>